<accession>A0A1I6SEE9</accession>
<comment type="similarity">
    <text evidence="1">Belongs to the ETF alpha-subunit/FixB family.</text>
</comment>
<dbReference type="EMBL" id="FOZP01000008">
    <property type="protein sequence ID" value="SFS75341.1"/>
    <property type="molecule type" value="Genomic_DNA"/>
</dbReference>
<feature type="binding site" evidence="3">
    <location>
        <position position="304"/>
    </location>
    <ligand>
        <name>FAD</name>
        <dbReference type="ChEBI" id="CHEBI:57692"/>
    </ligand>
</feature>
<dbReference type="InterPro" id="IPR001308">
    <property type="entry name" value="ETF_a/FixB"/>
</dbReference>
<keyword evidence="2" id="KW-0813">Transport</keyword>
<dbReference type="OrthoDB" id="9770286at2"/>
<dbReference type="Gene3D" id="3.40.50.1220">
    <property type="entry name" value="TPP-binding domain"/>
    <property type="match status" value="1"/>
</dbReference>
<dbReference type="Pfam" id="PF01012">
    <property type="entry name" value="ETF"/>
    <property type="match status" value="1"/>
</dbReference>
<dbReference type="InterPro" id="IPR029035">
    <property type="entry name" value="DHS-like_NAD/FAD-binding_dom"/>
</dbReference>
<dbReference type="GO" id="GO:0050660">
    <property type="term" value="F:flavin adenine dinucleotide binding"/>
    <property type="evidence" value="ECO:0007669"/>
    <property type="project" value="InterPro"/>
</dbReference>
<dbReference type="PANTHER" id="PTHR43153">
    <property type="entry name" value="ELECTRON TRANSFER FLAVOPROTEIN ALPHA"/>
    <property type="match status" value="1"/>
</dbReference>
<dbReference type="InterPro" id="IPR033947">
    <property type="entry name" value="ETF_alpha_N"/>
</dbReference>
<dbReference type="SMART" id="SM00893">
    <property type="entry name" value="ETF"/>
    <property type="match status" value="1"/>
</dbReference>
<dbReference type="InterPro" id="IPR014729">
    <property type="entry name" value="Rossmann-like_a/b/a_fold"/>
</dbReference>
<dbReference type="Gene3D" id="3.40.50.620">
    <property type="entry name" value="HUPs"/>
    <property type="match status" value="1"/>
</dbReference>
<dbReference type="GO" id="GO:0009055">
    <property type="term" value="F:electron transfer activity"/>
    <property type="evidence" value="ECO:0007669"/>
    <property type="project" value="InterPro"/>
</dbReference>
<dbReference type="SUPFAM" id="SSF52467">
    <property type="entry name" value="DHS-like NAD/FAD-binding domain"/>
    <property type="match status" value="1"/>
</dbReference>
<dbReference type="GO" id="GO:0033539">
    <property type="term" value="P:fatty acid beta-oxidation using acyl-CoA dehydrogenase"/>
    <property type="evidence" value="ECO:0007669"/>
    <property type="project" value="TreeGrafter"/>
</dbReference>
<sequence>MKSVMVYCEVENQKVADISQELLSAGKRLAQKLGCPLEAMIFGSSLNGIENQIAPFGVDRLFVGNSMRLEPYRTLPHAALASKILKEEDPQIVLFGATSVGRDLAPRLASVLNCGLTADCTILDIGDHLVKKEKKEYKDLLYAIRPAFGGSIMANIINWDMHPQMATVREGVMKKEIFDEHYATEIVEVDVNAVLKEEDFVVKIIDRQIKESGVNLKDAPIIVAGGYGVGSRENFDLLVELAQLLGGEVGGSRAAVDAGFIEHNRQIGQTGTTVRPKLYIAAGISGAIQHTAGMQDASMIISINNDPDAPINKIADYVIHGDLGVVVPKMIKFYKQNAK</sequence>
<dbReference type="STRING" id="593133.SAMN04488006_2988"/>
<dbReference type="InterPro" id="IPR014731">
    <property type="entry name" value="ETF_asu_C"/>
</dbReference>
<evidence type="ECO:0000313" key="5">
    <source>
        <dbReference type="EMBL" id="SFS75341.1"/>
    </source>
</evidence>
<gene>
    <name evidence="5" type="ORF">SAMN04488006_2988</name>
</gene>
<dbReference type="Proteomes" id="UP000199312">
    <property type="component" value="Unassembled WGS sequence"/>
</dbReference>
<evidence type="ECO:0000256" key="3">
    <source>
        <dbReference type="PIRSR" id="PIRSR000089-1"/>
    </source>
</evidence>
<feature type="binding site" evidence="3">
    <location>
        <begin position="252"/>
        <end position="253"/>
    </location>
    <ligand>
        <name>FAD</name>
        <dbReference type="ChEBI" id="CHEBI:57692"/>
    </ligand>
</feature>
<dbReference type="InterPro" id="IPR014730">
    <property type="entry name" value="ETF_a/b_N"/>
</dbReference>
<keyword evidence="3" id="KW-0274">FAD</keyword>
<dbReference type="SUPFAM" id="SSF52402">
    <property type="entry name" value="Adenine nucleotide alpha hydrolases-like"/>
    <property type="match status" value="1"/>
</dbReference>
<keyword evidence="6" id="KW-1185">Reference proteome</keyword>
<protein>
    <submittedName>
        <fullName evidence="5">Electron transfer flavoprotein alpha subunit apoprotein</fullName>
    </submittedName>
</protein>
<keyword evidence="3" id="KW-0285">Flavoprotein</keyword>
<dbReference type="PANTHER" id="PTHR43153:SF1">
    <property type="entry name" value="ELECTRON TRANSFER FLAVOPROTEIN SUBUNIT ALPHA, MITOCHONDRIAL"/>
    <property type="match status" value="1"/>
</dbReference>
<dbReference type="PIRSF" id="PIRSF000089">
    <property type="entry name" value="Electra_flavoP_a"/>
    <property type="match status" value="1"/>
</dbReference>
<name>A0A1I6SEE9_9FLAO</name>
<dbReference type="RefSeq" id="WP_090229182.1">
    <property type="nucleotide sequence ID" value="NZ_FOZP01000008.1"/>
</dbReference>
<organism evidence="5 6">
    <name type="scientific">Lutibacter maritimus</name>
    <dbReference type="NCBI Taxonomy" id="593133"/>
    <lineage>
        <taxon>Bacteria</taxon>
        <taxon>Pseudomonadati</taxon>
        <taxon>Bacteroidota</taxon>
        <taxon>Flavobacteriia</taxon>
        <taxon>Flavobacteriales</taxon>
        <taxon>Flavobacteriaceae</taxon>
        <taxon>Lutibacter</taxon>
    </lineage>
</organism>
<feature type="domain" description="Electron transfer flavoprotein alpha/beta-subunit N-terminal" evidence="4">
    <location>
        <begin position="4"/>
        <end position="204"/>
    </location>
</feature>
<evidence type="ECO:0000256" key="1">
    <source>
        <dbReference type="ARBA" id="ARBA00005817"/>
    </source>
</evidence>
<feature type="binding site" evidence="3">
    <location>
        <begin position="283"/>
        <end position="290"/>
    </location>
    <ligand>
        <name>FAD</name>
        <dbReference type="ChEBI" id="CHEBI:57692"/>
    </ligand>
</feature>
<comment type="cofactor">
    <cofactor evidence="3">
        <name>FAD</name>
        <dbReference type="ChEBI" id="CHEBI:57692"/>
    </cofactor>
    <text evidence="3">Binds 1 FAD per dimer.</text>
</comment>
<dbReference type="Pfam" id="PF00766">
    <property type="entry name" value="ETF_alpha"/>
    <property type="match status" value="1"/>
</dbReference>
<evidence type="ECO:0000313" key="6">
    <source>
        <dbReference type="Proteomes" id="UP000199312"/>
    </source>
</evidence>
<proteinExistence type="inferred from homology"/>
<keyword evidence="2" id="KW-0249">Electron transport</keyword>
<dbReference type="AlphaFoldDB" id="A0A1I6SEE9"/>
<evidence type="ECO:0000259" key="4">
    <source>
        <dbReference type="SMART" id="SM00893"/>
    </source>
</evidence>
<evidence type="ECO:0000256" key="2">
    <source>
        <dbReference type="ARBA" id="ARBA00022982"/>
    </source>
</evidence>
<feature type="binding site" evidence="3">
    <location>
        <begin position="266"/>
        <end position="270"/>
    </location>
    <ligand>
        <name>FAD</name>
        <dbReference type="ChEBI" id="CHEBI:57692"/>
    </ligand>
</feature>
<reference evidence="6" key="1">
    <citation type="submission" date="2016-10" db="EMBL/GenBank/DDBJ databases">
        <authorList>
            <person name="Varghese N."/>
            <person name="Submissions S."/>
        </authorList>
    </citation>
    <scope>NUCLEOTIDE SEQUENCE [LARGE SCALE GENOMIC DNA]</scope>
    <source>
        <strain evidence="6">DSM 24450</strain>
    </source>
</reference>
<dbReference type="CDD" id="cd01715">
    <property type="entry name" value="ETF_alpha"/>
    <property type="match status" value="1"/>
</dbReference>